<dbReference type="EMBL" id="AP021879">
    <property type="protein sequence ID" value="BBO93227.1"/>
    <property type="molecule type" value="Genomic_DNA"/>
</dbReference>
<gene>
    <name evidence="1" type="ORF">DSCOOX_64070</name>
</gene>
<evidence type="ECO:0000313" key="1">
    <source>
        <dbReference type="EMBL" id="BBO93227.1"/>
    </source>
</evidence>
<reference evidence="1 2" key="1">
    <citation type="submission" date="2019-11" db="EMBL/GenBank/DDBJ databases">
        <title>Comparative genomics of hydrocarbon-degrading Desulfosarcina strains.</title>
        <authorList>
            <person name="Watanabe M."/>
            <person name="Kojima H."/>
            <person name="Fukui M."/>
        </authorList>
    </citation>
    <scope>NUCLEOTIDE SEQUENCE [LARGE SCALE GENOMIC DNA]</scope>
    <source>
        <strain evidence="2">oXyS1</strain>
    </source>
</reference>
<sequence length="146" mass="16157">MDIKMKKILIIFLFIIATIGCATQGQLSTLPKVKSQTTACDVFVIRKSTIYGGALIYTFGIDHQDIVALASGNYVTFKVDSGTHIASVKYPRQLFLGTAQSSLEFECISSNEVYIYLWPGLAVNMELLQEEEGSKLIQNAKLIDLK</sequence>
<dbReference type="Proteomes" id="UP000422108">
    <property type="component" value="Chromosome"/>
</dbReference>
<keyword evidence="2" id="KW-1185">Reference proteome</keyword>
<dbReference type="AlphaFoldDB" id="A0A5K8AKH1"/>
<organism evidence="1 2">
    <name type="scientific">Desulfosarcina ovata subsp. ovata</name>
    <dbReference type="NCBI Taxonomy" id="2752305"/>
    <lineage>
        <taxon>Bacteria</taxon>
        <taxon>Pseudomonadati</taxon>
        <taxon>Thermodesulfobacteriota</taxon>
        <taxon>Desulfobacteria</taxon>
        <taxon>Desulfobacterales</taxon>
        <taxon>Desulfosarcinaceae</taxon>
        <taxon>Desulfosarcina</taxon>
    </lineage>
</organism>
<accession>A0A5K8AKH1</accession>
<name>A0A5K8AKH1_9BACT</name>
<protein>
    <recommendedName>
        <fullName evidence="3">DUF2846 domain-containing protein</fullName>
    </recommendedName>
</protein>
<evidence type="ECO:0000313" key="2">
    <source>
        <dbReference type="Proteomes" id="UP000422108"/>
    </source>
</evidence>
<dbReference type="PROSITE" id="PS51257">
    <property type="entry name" value="PROKAR_LIPOPROTEIN"/>
    <property type="match status" value="1"/>
</dbReference>
<proteinExistence type="predicted"/>
<evidence type="ECO:0008006" key="3">
    <source>
        <dbReference type="Google" id="ProtNLM"/>
    </source>
</evidence>